<reference evidence="3" key="2">
    <citation type="journal article" date="2019" name="Mol. Phylogenet. Evol.">
        <title>Reassessment of the classification of bryopsidales (chlorophyta) based on chloroplast phylogenomic analyses.</title>
        <authorList>
            <person name="Cremen M.C."/>
            <person name="Leliaert F."/>
            <person name="West J."/>
            <person name="Lam D.W."/>
            <person name="Shimada S."/>
            <person name="Lopez-Bautista J.M."/>
            <person name="Verbruggen H."/>
        </authorList>
    </citation>
    <scope>NUCLEOTIDE SEQUENCE</scope>
</reference>
<feature type="region of interest" description="Disordered" evidence="2">
    <location>
        <begin position="1"/>
        <end position="24"/>
    </location>
</feature>
<evidence type="ECO:0000256" key="1">
    <source>
        <dbReference type="SAM" id="Coils"/>
    </source>
</evidence>
<evidence type="ECO:0000313" key="3">
    <source>
        <dbReference type="EMBL" id="AYC65404.1"/>
    </source>
</evidence>
<proteinExistence type="predicted"/>
<organism evidence="3">
    <name type="scientific">Pseudocodium devriesii</name>
    <dbReference type="NCBI Taxonomy" id="453070"/>
    <lineage>
        <taxon>Eukaryota</taxon>
        <taxon>Viridiplantae</taxon>
        <taxon>Chlorophyta</taxon>
        <taxon>core chlorophytes</taxon>
        <taxon>Ulvophyceae</taxon>
        <taxon>TCBD clade</taxon>
        <taxon>Bryopsidales</taxon>
        <taxon>Halimedineae</taxon>
        <taxon>Halimedaceae</taxon>
        <taxon>Pseudocodieae</taxon>
        <taxon>Pseudocodium</taxon>
    </lineage>
</organism>
<dbReference type="GeneID" id="38279229"/>
<keyword evidence="1" id="KW-0175">Coiled coil</keyword>
<accession>A0A386B130</accession>
<keyword evidence="3" id="KW-0150">Chloroplast</keyword>
<evidence type="ECO:0000256" key="2">
    <source>
        <dbReference type="SAM" id="MobiDB-lite"/>
    </source>
</evidence>
<protein>
    <submittedName>
        <fullName evidence="3">Uncharacterized protein</fullName>
    </submittedName>
</protein>
<geneLocation type="chloroplast" evidence="3"/>
<gene>
    <name evidence="3" type="primary">orf116</name>
</gene>
<feature type="coiled-coil region" evidence="1">
    <location>
        <begin position="27"/>
        <end position="63"/>
    </location>
</feature>
<keyword evidence="3" id="KW-0934">Plastid</keyword>
<sequence length="116" mass="12601">MCPTKDTGLGSEPEPNITEPDSQELNIEAEESNIADAELNIEASEAEVNIEDSEAEVDIVTLEPRNEAASLARNDLSTELKNVLEKDMATVQEILHLELPQAPQEPPVPLVEPSEA</sequence>
<reference evidence="3" key="1">
    <citation type="submission" date="2018-07" db="EMBL/GenBank/DDBJ databases">
        <authorList>
            <person name="Quirk P.G."/>
            <person name="Krulwich T.A."/>
        </authorList>
    </citation>
    <scope>NUCLEOTIDE SEQUENCE</scope>
</reference>
<name>A0A386B130_9CHLO</name>
<dbReference type="RefSeq" id="YP_009519360.1">
    <property type="nucleotide sequence ID" value="NC_039525.1"/>
</dbReference>
<dbReference type="EMBL" id="MH591109">
    <property type="protein sequence ID" value="AYC65404.1"/>
    <property type="molecule type" value="Genomic_DNA"/>
</dbReference>
<dbReference type="AlphaFoldDB" id="A0A386B130"/>